<dbReference type="PANTHER" id="PTHR42966:SF1">
    <property type="entry name" value="SIALIC ACID SYNTHASE"/>
    <property type="match status" value="1"/>
</dbReference>
<evidence type="ECO:0000313" key="2">
    <source>
        <dbReference type="EMBL" id="PHY89519.1"/>
    </source>
</evidence>
<dbReference type="AlphaFoldDB" id="A0A2G4QYY4"/>
<dbReference type="Gene3D" id="3.20.20.70">
    <property type="entry name" value="Aldolase class I"/>
    <property type="match status" value="1"/>
</dbReference>
<evidence type="ECO:0000259" key="1">
    <source>
        <dbReference type="PROSITE" id="PS50844"/>
    </source>
</evidence>
<feature type="domain" description="AFP-like" evidence="1">
    <location>
        <begin position="280"/>
        <end position="332"/>
    </location>
</feature>
<comment type="caution">
    <text evidence="2">The sequence shown here is derived from an EMBL/GenBank/DDBJ whole genome shotgun (WGS) entry which is preliminary data.</text>
</comment>
<proteinExistence type="predicted"/>
<protein>
    <recommendedName>
        <fullName evidence="1">AFP-like domain-containing protein</fullName>
    </recommendedName>
</protein>
<reference evidence="3" key="1">
    <citation type="submission" date="2015-06" db="EMBL/GenBank/DDBJ databases">
        <authorList>
            <person name="Parisi A."/>
            <person name="Chiara M."/>
            <person name="Florio D."/>
            <person name="Miccolupo A."/>
            <person name="Manzari C."/>
            <person name="Mion D."/>
            <person name="Caruso M."/>
            <person name="D'erchia A.M."/>
            <person name="Zanoni R."/>
        </authorList>
    </citation>
    <scope>NUCLEOTIDE SEQUENCE [LARGE SCALE GENOMIC DNA]</scope>
    <source>
        <strain evidence="3">73/13</strain>
    </source>
</reference>
<dbReference type="InterPro" id="IPR013132">
    <property type="entry name" value="PseI/NeuA/B-like_N"/>
</dbReference>
<dbReference type="Gene3D" id="3.90.1210.10">
    <property type="entry name" value="Antifreeze-like/N-acetylneuraminic acid synthase C-terminal domain"/>
    <property type="match status" value="1"/>
</dbReference>
<dbReference type="InterPro" id="IPR013974">
    <property type="entry name" value="SAF"/>
</dbReference>
<dbReference type="InterPro" id="IPR006190">
    <property type="entry name" value="SAF_AFP_Neu5Ac"/>
</dbReference>
<dbReference type="RefSeq" id="WP_099462679.1">
    <property type="nucleotide sequence ID" value="NZ_LDWY01000092.1"/>
</dbReference>
<dbReference type="SUPFAM" id="SSF51569">
    <property type="entry name" value="Aldolase"/>
    <property type="match status" value="1"/>
</dbReference>
<dbReference type="Pfam" id="PF03102">
    <property type="entry name" value="NeuB"/>
    <property type="match status" value="1"/>
</dbReference>
<dbReference type="InterPro" id="IPR020007">
    <property type="entry name" value="NeuB/NeuA"/>
</dbReference>
<dbReference type="Pfam" id="PF08666">
    <property type="entry name" value="SAF"/>
    <property type="match status" value="1"/>
</dbReference>
<sequence>MKKVLIIAEAGVNHNGDLNLAKKLIEQAAKAGADVVKFQTFKAKDCVSVSAKKAKYQLENTTKEESQLEMIKKLELSYEAHFELIEHCKKHHIVFLSTPFDLRSVEFLRELDLPYFKIPSGEITNLPYLKAVAKCKKKVFLSTGMANLGEIEAALEILRKNGTKKITLLHCNTEYPTPFEDVNLNAIKTLKEAFKLEVGYSDHTEGIVASLGAVALGAVVIEKHFTLDKTMEGPDHRASLEFEELRTLCKSIRELEKALGSGIKKASKSEVKNKIIARKSLVARCAIQKGEKFSIENLTTKRPGNGISAMRYEEYLGKKALKTYKKDELINE</sequence>
<dbReference type="InterPro" id="IPR051690">
    <property type="entry name" value="PseI-like"/>
</dbReference>
<dbReference type="InterPro" id="IPR013785">
    <property type="entry name" value="Aldolase_TIM"/>
</dbReference>
<dbReference type="SUPFAM" id="SSF51269">
    <property type="entry name" value="AFP III-like domain"/>
    <property type="match status" value="1"/>
</dbReference>
<dbReference type="CDD" id="cd11615">
    <property type="entry name" value="SAF_NeuB_like"/>
    <property type="match status" value="1"/>
</dbReference>
<dbReference type="OrthoDB" id="9781701at2"/>
<dbReference type="Proteomes" id="UP000237472">
    <property type="component" value="Unassembled WGS sequence"/>
</dbReference>
<dbReference type="GO" id="GO:0016051">
    <property type="term" value="P:carbohydrate biosynthetic process"/>
    <property type="evidence" value="ECO:0007669"/>
    <property type="project" value="InterPro"/>
</dbReference>
<organism evidence="2 3">
    <name type="scientific">Campylobacter vulpis</name>
    <dbReference type="NCBI Taxonomy" id="1655500"/>
    <lineage>
        <taxon>Bacteria</taxon>
        <taxon>Pseudomonadati</taxon>
        <taxon>Campylobacterota</taxon>
        <taxon>Epsilonproteobacteria</taxon>
        <taxon>Campylobacterales</taxon>
        <taxon>Campylobacteraceae</taxon>
        <taxon>Campylobacter</taxon>
    </lineage>
</organism>
<gene>
    <name evidence="2" type="ORF">AA994_07915</name>
</gene>
<dbReference type="InterPro" id="IPR057736">
    <property type="entry name" value="SAF_PseI/NeuA/NeuB"/>
</dbReference>
<dbReference type="InterPro" id="IPR036732">
    <property type="entry name" value="AFP_Neu5c_C_sf"/>
</dbReference>
<dbReference type="PROSITE" id="PS50844">
    <property type="entry name" value="AFP_LIKE"/>
    <property type="match status" value="1"/>
</dbReference>
<accession>A0A2G4QYY4</accession>
<dbReference type="PANTHER" id="PTHR42966">
    <property type="entry name" value="N-ACETYLNEURAMINATE SYNTHASE"/>
    <property type="match status" value="1"/>
</dbReference>
<name>A0A2G4QYY4_9BACT</name>
<dbReference type="GO" id="GO:0047444">
    <property type="term" value="F:N-acylneuraminate-9-phosphate synthase activity"/>
    <property type="evidence" value="ECO:0007669"/>
    <property type="project" value="TreeGrafter"/>
</dbReference>
<evidence type="ECO:0000313" key="3">
    <source>
        <dbReference type="Proteomes" id="UP000237472"/>
    </source>
</evidence>
<dbReference type="EMBL" id="LDWY01000092">
    <property type="protein sequence ID" value="PHY89519.1"/>
    <property type="molecule type" value="Genomic_DNA"/>
</dbReference>
<dbReference type="NCBIfam" id="TIGR03569">
    <property type="entry name" value="NeuB_NnaB"/>
    <property type="match status" value="1"/>
</dbReference>